<dbReference type="PANTHER" id="PTHR31623:SF53">
    <property type="entry name" value="STEMMADENINE O-ACETYLTRANSFERASE-LIKE"/>
    <property type="match status" value="1"/>
</dbReference>
<evidence type="ECO:0000313" key="5">
    <source>
        <dbReference type="Proteomes" id="UP000091857"/>
    </source>
</evidence>
<sequence>MNPVNVSIISREIIKPSSPTPQALKCFKLSLLDQLAPAAFVPMIMYFAPTADSNLKNQERIDLLKKSLSQTLTLFYPLAGRLKENLFIECNDEGVDFIEARVNCPLLDILRRPEADDLDQFLPEEYHVPELASSLESQVAVQVNIFSCGGMAIGTCISHKLVDGITHTSLINLWASMARGSDKYLSPIFVGSHLFPPRDLSGLLPALDVPKSKTITKRFVFDLSKVAAFRERVFGNSSARNLPSRVEIVSALIWKYAVEASRAKSSGSSKNQSFLTQTVNLRGRMDPPLPENTAGNLLWLAMTPAPSDSREMKMHELVYQIRNAFKKFDRDSVKKLQGENGFLELGKTLKQIGELVSKDVNIYRFTSLRKFKLHEADFGWGKPVWVSSAGLTFKNVVVLIESSAGDRVDAWVTLEEQEMAIFQRNQELLSFDSPSQSASRLLLNSRI</sequence>
<dbReference type="EMBL" id="CM004392">
    <property type="protein sequence ID" value="OAY47915.1"/>
    <property type="molecule type" value="Genomic_DNA"/>
</dbReference>
<dbReference type="PANTHER" id="PTHR31623">
    <property type="entry name" value="F21J9.9"/>
    <property type="match status" value="1"/>
</dbReference>
<comment type="similarity">
    <text evidence="1">Belongs to the plant acyltransferase family.</text>
</comment>
<dbReference type="Proteomes" id="UP000091857">
    <property type="component" value="Chromosome 6"/>
</dbReference>
<evidence type="ECO:0000256" key="3">
    <source>
        <dbReference type="ARBA" id="ARBA00023315"/>
    </source>
</evidence>
<evidence type="ECO:0000313" key="4">
    <source>
        <dbReference type="EMBL" id="OAY47915.1"/>
    </source>
</evidence>
<dbReference type="Gene3D" id="3.30.559.10">
    <property type="entry name" value="Chloramphenicol acetyltransferase-like domain"/>
    <property type="match status" value="2"/>
</dbReference>
<accession>A0A2C9VPZ2</accession>
<organism evidence="4 5">
    <name type="scientific">Manihot esculenta</name>
    <name type="common">Cassava</name>
    <name type="synonym">Jatropha manihot</name>
    <dbReference type="NCBI Taxonomy" id="3983"/>
    <lineage>
        <taxon>Eukaryota</taxon>
        <taxon>Viridiplantae</taxon>
        <taxon>Streptophyta</taxon>
        <taxon>Embryophyta</taxon>
        <taxon>Tracheophyta</taxon>
        <taxon>Spermatophyta</taxon>
        <taxon>Magnoliopsida</taxon>
        <taxon>eudicotyledons</taxon>
        <taxon>Gunneridae</taxon>
        <taxon>Pentapetalae</taxon>
        <taxon>rosids</taxon>
        <taxon>fabids</taxon>
        <taxon>Malpighiales</taxon>
        <taxon>Euphorbiaceae</taxon>
        <taxon>Crotonoideae</taxon>
        <taxon>Manihoteae</taxon>
        <taxon>Manihot</taxon>
    </lineage>
</organism>
<dbReference type="Gramene" id="Manes.06G116100.1.v8.1">
    <property type="protein sequence ID" value="Manes.06G116100.1.v8.1.CDS.1"/>
    <property type="gene ID" value="Manes.06G116100.v8.1"/>
</dbReference>
<protein>
    <submittedName>
        <fullName evidence="4">Uncharacterized protein</fullName>
    </submittedName>
</protein>
<name>A0A2C9VPZ2_MANES</name>
<dbReference type="OMA" id="WAEITRG"/>
<comment type="caution">
    <text evidence="4">The sequence shown here is derived from an EMBL/GenBank/DDBJ whole genome shotgun (WGS) entry which is preliminary data.</text>
</comment>
<dbReference type="AlphaFoldDB" id="A0A2C9VPZ2"/>
<dbReference type="InterPro" id="IPR023213">
    <property type="entry name" value="CAT-like_dom_sf"/>
</dbReference>
<proteinExistence type="inferred from homology"/>
<evidence type="ECO:0000256" key="2">
    <source>
        <dbReference type="ARBA" id="ARBA00022679"/>
    </source>
</evidence>
<keyword evidence="5" id="KW-1185">Reference proteome</keyword>
<keyword evidence="2" id="KW-0808">Transferase</keyword>
<reference evidence="5" key="1">
    <citation type="journal article" date="2016" name="Nat. Biotechnol.">
        <title>Sequencing wild and cultivated cassava and related species reveals extensive interspecific hybridization and genetic diversity.</title>
        <authorList>
            <person name="Bredeson J.V."/>
            <person name="Lyons J.B."/>
            <person name="Prochnik S.E."/>
            <person name="Wu G.A."/>
            <person name="Ha C.M."/>
            <person name="Edsinger-Gonzales E."/>
            <person name="Grimwood J."/>
            <person name="Schmutz J."/>
            <person name="Rabbi I.Y."/>
            <person name="Egesi C."/>
            <person name="Nauluvula P."/>
            <person name="Lebot V."/>
            <person name="Ndunguru J."/>
            <person name="Mkamilo G."/>
            <person name="Bart R.S."/>
            <person name="Setter T.L."/>
            <person name="Gleadow R.M."/>
            <person name="Kulakow P."/>
            <person name="Ferguson M.E."/>
            <person name="Rounsley S."/>
            <person name="Rokhsar D.S."/>
        </authorList>
    </citation>
    <scope>NUCLEOTIDE SEQUENCE [LARGE SCALE GENOMIC DNA]</scope>
    <source>
        <strain evidence="5">cv. AM560-2</strain>
    </source>
</reference>
<gene>
    <name evidence="4" type="ORF">MANES_06G116100v8</name>
</gene>
<dbReference type="GO" id="GO:0016746">
    <property type="term" value="F:acyltransferase activity"/>
    <property type="evidence" value="ECO:0007669"/>
    <property type="project" value="UniProtKB-KW"/>
</dbReference>
<evidence type="ECO:0000256" key="1">
    <source>
        <dbReference type="ARBA" id="ARBA00009861"/>
    </source>
</evidence>
<dbReference type="Pfam" id="PF02458">
    <property type="entry name" value="Transferase"/>
    <property type="match status" value="1"/>
</dbReference>
<keyword evidence="3" id="KW-0012">Acyltransferase</keyword>
<dbReference type="OrthoDB" id="1932220at2759"/>
<dbReference type="STRING" id="3983.A0A2C9VPZ2"/>